<dbReference type="EMBL" id="CAJRST010036189">
    <property type="protein sequence ID" value="CAG5986567.1"/>
    <property type="molecule type" value="Genomic_DNA"/>
</dbReference>
<dbReference type="AlphaFoldDB" id="A0A8S4BNB6"/>
<evidence type="ECO:0000313" key="3">
    <source>
        <dbReference type="EMBL" id="CAG5986572.1"/>
    </source>
</evidence>
<protein>
    <submittedName>
        <fullName evidence="2">(Atlantic silverside) hypothetical protein</fullName>
    </submittedName>
</protein>
<evidence type="ECO:0000256" key="1">
    <source>
        <dbReference type="SAM" id="MobiDB-lite"/>
    </source>
</evidence>
<feature type="non-terminal residue" evidence="2">
    <location>
        <position position="394"/>
    </location>
</feature>
<feature type="compositionally biased region" description="Basic and acidic residues" evidence="1">
    <location>
        <begin position="384"/>
        <end position="394"/>
    </location>
</feature>
<accession>A0A8S4BNB6</accession>
<reference evidence="2" key="1">
    <citation type="submission" date="2021-05" db="EMBL/GenBank/DDBJ databases">
        <authorList>
            <person name="Tigano A."/>
        </authorList>
    </citation>
    <scope>NUCLEOTIDE SEQUENCE</scope>
</reference>
<sequence>MLRQVWLVAPPTGSTFSTFTNTTSGSSSSSFFCTQERQRTLEHQPAIPPGGHPESPAEIKTQMRSLWTLFGQILTPFRPLLTVGAPIKLSFSFHLMVPQRSDVLDPEVPNNNTKSRSSGHRRGLECPPTLLLLPDELFGVSFGVAFLLVRLQVPHPGEALAAGSAAVGFLPRVDPLVLPQVARLREHLPAGGAAEGLLPRVDSLVDLHLLGPRFPGAFGAPGPGLQAALGLLAVPADAAHLAEGLSAAGAAVGFLLRVHGAVALQVAGGDEALAAQRAAVAPLARVDQQVHAQVVGLGEALPAVGAGVGSLPRVRPLVQLQGRRRGEDPPADAARRRRLAGGRRPAPVRPPLAPGGGGVSGGGGQRGDHVEGVGEGGHFVGAAGEEHGRGGVQA</sequence>
<dbReference type="PANTHER" id="PTHR33426">
    <property type="entry name" value="C2H2-TYPE DOMAIN-CONTAINING PROTEIN"/>
    <property type="match status" value="1"/>
</dbReference>
<dbReference type="Proteomes" id="UP000677803">
    <property type="component" value="Unassembled WGS sequence"/>
</dbReference>
<evidence type="ECO:0000313" key="2">
    <source>
        <dbReference type="EMBL" id="CAG5986567.1"/>
    </source>
</evidence>
<evidence type="ECO:0000313" key="4">
    <source>
        <dbReference type="Proteomes" id="UP000677803"/>
    </source>
</evidence>
<gene>
    <name evidence="2" type="ORF">MMEN_LOCUS16986</name>
    <name evidence="3" type="ORF">MMEN_LOCUS16993</name>
</gene>
<dbReference type="PANTHER" id="PTHR33426:SF45">
    <property type="entry name" value="IMMUNODEFICIENCY LENTIVIRAL MATRIX N-TERMINAL DOMAIN-CONTAINING PROTEIN-RELATED"/>
    <property type="match status" value="1"/>
</dbReference>
<dbReference type="EMBL" id="CAJRST010036200">
    <property type="protein sequence ID" value="CAG5986572.1"/>
    <property type="molecule type" value="Genomic_DNA"/>
</dbReference>
<feature type="compositionally biased region" description="Gly residues" evidence="1">
    <location>
        <begin position="354"/>
        <end position="365"/>
    </location>
</feature>
<name>A0A8S4BNB6_9TELE</name>
<feature type="region of interest" description="Disordered" evidence="1">
    <location>
        <begin position="319"/>
        <end position="394"/>
    </location>
</feature>
<keyword evidence="4" id="KW-1185">Reference proteome</keyword>
<comment type="caution">
    <text evidence="2">The sequence shown here is derived from an EMBL/GenBank/DDBJ whole genome shotgun (WGS) entry which is preliminary data.</text>
</comment>
<proteinExistence type="predicted"/>
<organism evidence="2 4">
    <name type="scientific">Menidia menidia</name>
    <name type="common">Atlantic silverside</name>
    <dbReference type="NCBI Taxonomy" id="238744"/>
    <lineage>
        <taxon>Eukaryota</taxon>
        <taxon>Metazoa</taxon>
        <taxon>Chordata</taxon>
        <taxon>Craniata</taxon>
        <taxon>Vertebrata</taxon>
        <taxon>Euteleostomi</taxon>
        <taxon>Actinopterygii</taxon>
        <taxon>Neopterygii</taxon>
        <taxon>Teleostei</taxon>
        <taxon>Neoteleostei</taxon>
        <taxon>Acanthomorphata</taxon>
        <taxon>Ovalentaria</taxon>
        <taxon>Atherinomorphae</taxon>
        <taxon>Atheriniformes</taxon>
        <taxon>Atherinopsidae</taxon>
        <taxon>Menidiinae</taxon>
        <taxon>Menidia</taxon>
    </lineage>
</organism>